<protein>
    <submittedName>
        <fullName evidence="2">Uncharacterized protein</fullName>
    </submittedName>
</protein>
<name>A0A7J6Q5M2_PEROL</name>
<reference evidence="2 3" key="1">
    <citation type="submission" date="2020-04" db="EMBL/GenBank/DDBJ databases">
        <title>Perkinsus olseni comparative genomics.</title>
        <authorList>
            <person name="Bogema D.R."/>
        </authorList>
    </citation>
    <scope>NUCLEOTIDE SEQUENCE [LARGE SCALE GENOMIC DNA]</scope>
    <source>
        <strain evidence="2">ATCC PRA-205</strain>
    </source>
</reference>
<feature type="region of interest" description="Disordered" evidence="1">
    <location>
        <begin position="39"/>
        <end position="59"/>
    </location>
</feature>
<proteinExistence type="predicted"/>
<evidence type="ECO:0000313" key="2">
    <source>
        <dbReference type="EMBL" id="KAF4703563.1"/>
    </source>
</evidence>
<evidence type="ECO:0000256" key="1">
    <source>
        <dbReference type="SAM" id="MobiDB-lite"/>
    </source>
</evidence>
<organism evidence="2 3">
    <name type="scientific">Perkinsus olseni</name>
    <name type="common">Perkinsus atlanticus</name>
    <dbReference type="NCBI Taxonomy" id="32597"/>
    <lineage>
        <taxon>Eukaryota</taxon>
        <taxon>Sar</taxon>
        <taxon>Alveolata</taxon>
        <taxon>Perkinsozoa</taxon>
        <taxon>Perkinsea</taxon>
        <taxon>Perkinsida</taxon>
        <taxon>Perkinsidae</taxon>
        <taxon>Perkinsus</taxon>
    </lineage>
</organism>
<dbReference type="PANTHER" id="PTHR37471:SF1">
    <property type="entry name" value="AB HYDROLASE-1 DOMAIN-CONTAINING PROTEIN"/>
    <property type="match status" value="1"/>
</dbReference>
<sequence length="251" mass="28509">MKVALYVIARVSLKTYDESGVESLCCIGRYRLQERVSKSGHAGSWSPSSRRRGRLGSVGSKTDFTCEQLVREWEQTHNKGVGILRQPSSGLFATEGSTVDDDMWAVRVRALLRAEISSWYFGAPVDSLQRGNLEEWVAEYFFEYRQADELSTAEKQELRVLVDYLAEWAHISGDLRDGTNEDVKCMRIMNDPIPAAYRPFICYGVTHFVLPIITDIVLDKAVGFTKYRSGTMEYWYSRAPEGENPTLQPIV</sequence>
<feature type="non-terminal residue" evidence="2">
    <location>
        <position position="1"/>
    </location>
</feature>
<dbReference type="AlphaFoldDB" id="A0A7J6Q5M2"/>
<dbReference type="PANTHER" id="PTHR37471">
    <property type="entry name" value="UNNAMED PRODUCT"/>
    <property type="match status" value="1"/>
</dbReference>
<evidence type="ECO:0000313" key="3">
    <source>
        <dbReference type="Proteomes" id="UP000574390"/>
    </source>
</evidence>
<dbReference type="EMBL" id="JABANM010032062">
    <property type="protein sequence ID" value="KAF4703563.1"/>
    <property type="molecule type" value="Genomic_DNA"/>
</dbReference>
<accession>A0A7J6Q5M2</accession>
<gene>
    <name evidence="2" type="ORF">FOZ62_026407</name>
</gene>
<comment type="caution">
    <text evidence="2">The sequence shown here is derived from an EMBL/GenBank/DDBJ whole genome shotgun (WGS) entry which is preliminary data.</text>
</comment>
<dbReference type="Proteomes" id="UP000574390">
    <property type="component" value="Unassembled WGS sequence"/>
</dbReference>